<reference evidence="2" key="1">
    <citation type="journal article" date="2013" name="Mol. Plant Microbe Interact.">
        <title>Global aspects of pacC regulation of pathogenicity genes in Colletotrichum gloeosporioides as revealed by transcriptome analysis.</title>
        <authorList>
            <person name="Alkan N."/>
            <person name="Meng X."/>
            <person name="Friedlander G."/>
            <person name="Reuveni E."/>
            <person name="Sukno S."/>
            <person name="Sherman A."/>
            <person name="Thon M."/>
            <person name="Fluhr R."/>
            <person name="Prusky D."/>
        </authorList>
    </citation>
    <scope>NUCLEOTIDE SEQUENCE [LARGE SCALE GENOMIC DNA]</scope>
    <source>
        <strain evidence="2">Cg-14</strain>
    </source>
</reference>
<gene>
    <name evidence="1" type="ORF">CGLO_01570</name>
</gene>
<sequence>MSRGTWEPETSLLRARRVSGRSGTQYAGKTWEPGHLSFGGCQCFNLPQLFLVVGYWNLESGIVPASLQAQRTVLPGVTPGLGLLLFPPSKAHHLRRAYFIWSCAISTTSLLLPRRVYAVQLGADPENDTMHA</sequence>
<proteinExistence type="predicted"/>
<dbReference type="EMBL" id="AMYD01000336">
    <property type="protein sequence ID" value="EQB58203.1"/>
    <property type="molecule type" value="Genomic_DNA"/>
</dbReference>
<evidence type="ECO:0000313" key="2">
    <source>
        <dbReference type="Proteomes" id="UP000015530"/>
    </source>
</evidence>
<accession>T0L031</accession>
<evidence type="ECO:0000313" key="1">
    <source>
        <dbReference type="EMBL" id="EQB58203.1"/>
    </source>
</evidence>
<dbReference type="Proteomes" id="UP000015530">
    <property type="component" value="Unassembled WGS sequence"/>
</dbReference>
<dbReference type="HOGENOM" id="CLU_1916914_0_0_1"/>
<comment type="caution">
    <text evidence="1">The sequence shown here is derived from an EMBL/GenBank/DDBJ whole genome shotgun (WGS) entry which is preliminary data.</text>
</comment>
<dbReference type="AlphaFoldDB" id="T0L031"/>
<protein>
    <submittedName>
        <fullName evidence="1">Uncharacterized protein</fullName>
    </submittedName>
</protein>
<organism evidence="1 2">
    <name type="scientific">Colletotrichum gloeosporioides (strain Cg-14)</name>
    <name type="common">Anthracnose fungus</name>
    <name type="synonym">Glomerella cingulata</name>
    <dbReference type="NCBI Taxonomy" id="1237896"/>
    <lineage>
        <taxon>Eukaryota</taxon>
        <taxon>Fungi</taxon>
        <taxon>Dikarya</taxon>
        <taxon>Ascomycota</taxon>
        <taxon>Pezizomycotina</taxon>
        <taxon>Sordariomycetes</taxon>
        <taxon>Hypocreomycetidae</taxon>
        <taxon>Glomerellales</taxon>
        <taxon>Glomerellaceae</taxon>
        <taxon>Colletotrichum</taxon>
        <taxon>Colletotrichum gloeosporioides species complex</taxon>
    </lineage>
</organism>
<name>T0L031_COLGC</name>